<dbReference type="STRING" id="1817867.A3F83_02985"/>
<dbReference type="EMBL" id="MFIX01000055">
    <property type="protein sequence ID" value="OGG05412.1"/>
    <property type="molecule type" value="Genomic_DNA"/>
</dbReference>
<reference evidence="1 2" key="1">
    <citation type="journal article" date="2016" name="Nat. Commun.">
        <title>Thousands of microbial genomes shed light on interconnected biogeochemical processes in an aquifer system.</title>
        <authorList>
            <person name="Anantharaman K."/>
            <person name="Brown C.T."/>
            <person name="Hug L.A."/>
            <person name="Sharon I."/>
            <person name="Castelle C.J."/>
            <person name="Probst A.J."/>
            <person name="Thomas B.C."/>
            <person name="Singh A."/>
            <person name="Wilkins M.J."/>
            <person name="Karaoz U."/>
            <person name="Brodie E.L."/>
            <person name="Williams K.H."/>
            <person name="Hubbard S.S."/>
            <person name="Banfield J.F."/>
        </authorList>
    </citation>
    <scope>NUCLEOTIDE SEQUENCE [LARGE SCALE GENOMIC DNA]</scope>
</reference>
<sequence>MCSRKFYLTVIMLSFPALLNPGVLRGDGLEDRLAASAVKANEAFLRCRRYLEGWLRHLDPASGLLRQSLAAEGNLWTPENSAADNFPFMVIAARFTRPELERSLFHESLIGEKSYAADRWGLPSAFDLNKKAKLERDTGRLIFGASEYAKDGLAPMVEILGRGAWSARMEELAEGIFTAAPVETAFGALPSADAEVNGEMLQVLCRLFWMTGREIYLEWARRIGDAYCYEVLPGNYGVPAHFWDFGKHTGDSLLKLRDHGCEIVSGLTLLFAIEKERNTPRARSYYPAISRMLGRIEEIGTDSTGIFFNEVSAVNGERTRPGYSDCWGYDYYAWYTFWLATGEERYLKPVRQALRSLQMFKDYPWEPRQEGGQSQDGIADAVEGALGLLSRLPEPSAFDWVEHEINRMFSFQKPDGTIEGWWGDGNFCRTALMYAFYNTSGAYCRPWREDLLLAGSREGDGLEIYLRASKPWSGELHLDPPRHRTYLGLPSDYPRINAFPEWYTVDPLEIYQVTINGGKTGRVLGQELIEGYPVELRAMKALRLNIRRKIPDTDSREK</sequence>
<dbReference type="InterPro" id="IPR008928">
    <property type="entry name" value="6-hairpin_glycosidase_sf"/>
</dbReference>
<dbReference type="GO" id="GO:0005975">
    <property type="term" value="P:carbohydrate metabolic process"/>
    <property type="evidence" value="ECO:0007669"/>
    <property type="project" value="InterPro"/>
</dbReference>
<organism evidence="1 2">
    <name type="scientific">Candidatus Glassbacteria bacterium RIFCSPLOWO2_12_FULL_58_11</name>
    <dbReference type="NCBI Taxonomy" id="1817867"/>
    <lineage>
        <taxon>Bacteria</taxon>
        <taxon>Candidatus Glassiibacteriota</taxon>
    </lineage>
</organism>
<dbReference type="AlphaFoldDB" id="A0A1F5YZU5"/>
<name>A0A1F5YZU5_9BACT</name>
<protein>
    <submittedName>
        <fullName evidence="1">Uncharacterized protein</fullName>
    </submittedName>
</protein>
<dbReference type="SUPFAM" id="SSF48208">
    <property type="entry name" value="Six-hairpin glycosidases"/>
    <property type="match status" value="1"/>
</dbReference>
<proteinExistence type="predicted"/>
<gene>
    <name evidence="1" type="ORF">A3F83_02985</name>
</gene>
<comment type="caution">
    <text evidence="1">The sequence shown here is derived from an EMBL/GenBank/DDBJ whole genome shotgun (WGS) entry which is preliminary data.</text>
</comment>
<dbReference type="Proteomes" id="UP000179129">
    <property type="component" value="Unassembled WGS sequence"/>
</dbReference>
<evidence type="ECO:0000313" key="2">
    <source>
        <dbReference type="Proteomes" id="UP000179129"/>
    </source>
</evidence>
<accession>A0A1F5YZU5</accession>
<evidence type="ECO:0000313" key="1">
    <source>
        <dbReference type="EMBL" id="OGG05412.1"/>
    </source>
</evidence>